<dbReference type="PROSITE" id="PS00675">
    <property type="entry name" value="SIGMA54_INTERACT_1"/>
    <property type="match status" value="1"/>
</dbReference>
<keyword evidence="3" id="KW-0805">Transcription regulation</keyword>
<dbReference type="NCBIfam" id="TIGR00229">
    <property type="entry name" value="sensory_box"/>
    <property type="match status" value="1"/>
</dbReference>
<dbReference type="InterPro" id="IPR058031">
    <property type="entry name" value="AAA_lid_NorR"/>
</dbReference>
<feature type="domain" description="Sigma-54 factor interaction" evidence="5">
    <location>
        <begin position="172"/>
        <end position="402"/>
    </location>
</feature>
<dbReference type="Gene3D" id="3.40.50.300">
    <property type="entry name" value="P-loop containing nucleotide triphosphate hydrolases"/>
    <property type="match status" value="1"/>
</dbReference>
<protein>
    <submittedName>
        <fullName evidence="7">PAS domain S-box-containing protein</fullName>
    </submittedName>
</protein>
<dbReference type="InterPro" id="IPR003593">
    <property type="entry name" value="AAA+_ATPase"/>
</dbReference>
<reference evidence="7 8" key="1">
    <citation type="submission" date="2021-03" db="EMBL/GenBank/DDBJ databases">
        <title>Genomic Encyclopedia of Type Strains, Phase IV (KMG-IV): sequencing the most valuable type-strain genomes for metagenomic binning, comparative biology and taxonomic classification.</title>
        <authorList>
            <person name="Goeker M."/>
        </authorList>
    </citation>
    <scope>NUCLEOTIDE SEQUENCE [LARGE SCALE GENOMIC DNA]</scope>
    <source>
        <strain evidence="7 8">DSM 6139</strain>
    </source>
</reference>
<dbReference type="InterPro" id="IPR002078">
    <property type="entry name" value="Sigma_54_int"/>
</dbReference>
<dbReference type="InterPro" id="IPR035965">
    <property type="entry name" value="PAS-like_dom_sf"/>
</dbReference>
<dbReference type="Gene3D" id="1.10.8.60">
    <property type="match status" value="1"/>
</dbReference>
<dbReference type="CDD" id="cd00009">
    <property type="entry name" value="AAA"/>
    <property type="match status" value="1"/>
</dbReference>
<feature type="domain" description="PAS" evidence="6">
    <location>
        <begin position="32"/>
        <end position="83"/>
    </location>
</feature>
<proteinExistence type="predicted"/>
<dbReference type="SMART" id="SM00382">
    <property type="entry name" value="AAA"/>
    <property type="match status" value="1"/>
</dbReference>
<keyword evidence="1" id="KW-0547">Nucleotide-binding</keyword>
<dbReference type="Pfam" id="PF00158">
    <property type="entry name" value="Sigma54_activat"/>
    <property type="match status" value="1"/>
</dbReference>
<comment type="caution">
    <text evidence="7">The sequence shown here is derived from an EMBL/GenBank/DDBJ whole genome shotgun (WGS) entry which is preliminary data.</text>
</comment>
<evidence type="ECO:0000256" key="3">
    <source>
        <dbReference type="ARBA" id="ARBA00023015"/>
    </source>
</evidence>
<keyword evidence="4" id="KW-0804">Transcription</keyword>
<sequence length="489" mass="55829">MSIVRKDEYLKLNFFREEHNEIAEFTPELKFMFNLYRQIFDKLYNWMVVVDTEGYIIMMTKSYCEFVGVTQEYAVGRHVTEIIENTRMHIVAQTEQKEIGDIQEIKGNLMVADRIPLYHNDKLVGAVGSVIFRDISELDSYVKHVQSMEKQLEFYKTELRKALGGNYTFENIVGESLPMKRAKDLAMKVSPSKSNVLILGESGTGKELFAHAIHNASPRSQYPLIKVNCGSIPSELLESELFGYESGAFTGAKKGGKPGKFELADKSTIFLDEIGDLPLPMQVKLLRVIQEREIERIGATKSQKVDVRIIAATNRNLEEMIKLKTFREDLYYRLNVINIQIPSLRERKEDIPVLARHLMKSISSEMERHVTDISDDAMTALSAYDWPGNIRELGNLIERALNLVDKQAAIGIEQLPRYITQSVSRHDNHAGGRIVPIRMEGSLKEITQEIEKKAIKDALEEFKGNKLRAALKLDISRTSLYEKMKAYGL</sequence>
<dbReference type="PROSITE" id="PS50045">
    <property type="entry name" value="SIGMA54_INTERACT_4"/>
    <property type="match status" value="1"/>
</dbReference>
<dbReference type="InterPro" id="IPR027417">
    <property type="entry name" value="P-loop_NTPase"/>
</dbReference>
<dbReference type="Proteomes" id="UP001519271">
    <property type="component" value="Unassembled WGS sequence"/>
</dbReference>
<dbReference type="EMBL" id="JAGGKC010000028">
    <property type="protein sequence ID" value="MBP1920355.1"/>
    <property type="molecule type" value="Genomic_DNA"/>
</dbReference>
<dbReference type="SMART" id="SM00091">
    <property type="entry name" value="PAS"/>
    <property type="match status" value="1"/>
</dbReference>
<dbReference type="SUPFAM" id="SSF46689">
    <property type="entry name" value="Homeodomain-like"/>
    <property type="match status" value="1"/>
</dbReference>
<dbReference type="InterPro" id="IPR025662">
    <property type="entry name" value="Sigma_54_int_dom_ATP-bd_1"/>
</dbReference>
<dbReference type="RefSeq" id="WP_342453194.1">
    <property type="nucleotide sequence ID" value="NZ_JAGGKC010000028.1"/>
</dbReference>
<evidence type="ECO:0000259" key="5">
    <source>
        <dbReference type="PROSITE" id="PS50045"/>
    </source>
</evidence>
<organism evidence="7 8">
    <name type="scientific">Youngiibacter multivorans</name>
    <dbReference type="NCBI Taxonomy" id="937251"/>
    <lineage>
        <taxon>Bacteria</taxon>
        <taxon>Bacillati</taxon>
        <taxon>Bacillota</taxon>
        <taxon>Clostridia</taxon>
        <taxon>Eubacteriales</taxon>
        <taxon>Clostridiaceae</taxon>
        <taxon>Youngiibacter</taxon>
    </lineage>
</organism>
<dbReference type="SUPFAM" id="SSF55785">
    <property type="entry name" value="PYP-like sensor domain (PAS domain)"/>
    <property type="match status" value="1"/>
</dbReference>
<name>A0ABS4G719_9CLOT</name>
<evidence type="ECO:0000256" key="2">
    <source>
        <dbReference type="ARBA" id="ARBA00022840"/>
    </source>
</evidence>
<evidence type="ECO:0000256" key="1">
    <source>
        <dbReference type="ARBA" id="ARBA00022741"/>
    </source>
</evidence>
<dbReference type="PANTHER" id="PTHR32071:SF57">
    <property type="entry name" value="C4-DICARBOXYLATE TRANSPORT TRANSCRIPTIONAL REGULATORY PROTEIN DCTD"/>
    <property type="match status" value="1"/>
</dbReference>
<dbReference type="Pfam" id="PF25601">
    <property type="entry name" value="AAA_lid_14"/>
    <property type="match status" value="1"/>
</dbReference>
<dbReference type="InterPro" id="IPR025944">
    <property type="entry name" value="Sigma_54_int_dom_CS"/>
</dbReference>
<keyword evidence="8" id="KW-1185">Reference proteome</keyword>
<evidence type="ECO:0000313" key="7">
    <source>
        <dbReference type="EMBL" id="MBP1920355.1"/>
    </source>
</evidence>
<dbReference type="InterPro" id="IPR009057">
    <property type="entry name" value="Homeodomain-like_sf"/>
</dbReference>
<dbReference type="Gene3D" id="3.30.450.20">
    <property type="entry name" value="PAS domain"/>
    <property type="match status" value="1"/>
</dbReference>
<dbReference type="Gene3D" id="1.10.10.60">
    <property type="entry name" value="Homeodomain-like"/>
    <property type="match status" value="1"/>
</dbReference>
<dbReference type="PANTHER" id="PTHR32071">
    <property type="entry name" value="TRANSCRIPTIONAL REGULATORY PROTEIN"/>
    <property type="match status" value="1"/>
</dbReference>
<keyword evidence="2" id="KW-0067">ATP-binding</keyword>
<dbReference type="Pfam" id="PF02954">
    <property type="entry name" value="HTH_8"/>
    <property type="match status" value="1"/>
</dbReference>
<gene>
    <name evidence="7" type="ORF">J2Z34_002866</name>
</gene>
<evidence type="ECO:0000256" key="4">
    <source>
        <dbReference type="ARBA" id="ARBA00023163"/>
    </source>
</evidence>
<dbReference type="PRINTS" id="PR01590">
    <property type="entry name" value="HTHFIS"/>
</dbReference>
<dbReference type="InterPro" id="IPR002197">
    <property type="entry name" value="HTH_Fis"/>
</dbReference>
<evidence type="ECO:0000313" key="8">
    <source>
        <dbReference type="Proteomes" id="UP001519271"/>
    </source>
</evidence>
<dbReference type="SUPFAM" id="SSF52540">
    <property type="entry name" value="P-loop containing nucleoside triphosphate hydrolases"/>
    <property type="match status" value="1"/>
</dbReference>
<dbReference type="InterPro" id="IPR000014">
    <property type="entry name" value="PAS"/>
</dbReference>
<dbReference type="PROSITE" id="PS00688">
    <property type="entry name" value="SIGMA54_INTERACT_3"/>
    <property type="match status" value="1"/>
</dbReference>
<evidence type="ECO:0000259" key="6">
    <source>
        <dbReference type="PROSITE" id="PS50112"/>
    </source>
</evidence>
<accession>A0ABS4G719</accession>
<dbReference type="PROSITE" id="PS50112">
    <property type="entry name" value="PAS"/>
    <property type="match status" value="1"/>
</dbReference>